<comment type="subcellular location">
    <subcellularLocation>
        <location evidence="1">Cytoplasm</location>
    </subcellularLocation>
</comment>
<evidence type="ECO:0000313" key="9">
    <source>
        <dbReference type="EMBL" id="THH10060.1"/>
    </source>
</evidence>
<gene>
    <name evidence="9" type="ORF">EW146_g8492</name>
</gene>
<dbReference type="InterPro" id="IPR043129">
    <property type="entry name" value="ATPase_NBD"/>
</dbReference>
<dbReference type="AlphaFoldDB" id="A0A4S4LJH5"/>
<dbReference type="Proteomes" id="UP000310158">
    <property type="component" value="Unassembled WGS sequence"/>
</dbReference>
<dbReference type="GO" id="GO:0005634">
    <property type="term" value="C:nucleus"/>
    <property type="evidence" value="ECO:0007669"/>
    <property type="project" value="UniProtKB-ARBA"/>
</dbReference>
<feature type="region of interest" description="Disordered" evidence="8">
    <location>
        <begin position="446"/>
        <end position="496"/>
    </location>
</feature>
<dbReference type="Gene3D" id="2.30.36.70">
    <property type="entry name" value="Actin, Chain A, domain 2"/>
    <property type="match status" value="1"/>
</dbReference>
<evidence type="ECO:0000256" key="8">
    <source>
        <dbReference type="SAM" id="MobiDB-lite"/>
    </source>
</evidence>
<sequence>MKRTRTVVVDNGASTIKAGIAKANQDPRVIPNAIIRSKGDKTTYFGHEFKKCRDHSSLHYRLPFEKVSLGALVALRKHGTSEGLIGGTSLQGYLVDWDAQKAIWDGMFSDEVLAVDATESSLLITEPYFNLPNIQDVYDQFVFEEYEFQSYHRCTPASLVPRGQLFSNPSLPQPECVLIVDSGFSFTHIVPIMDGAVLWHAVKRIDVGGKLLTNHLKELASFRQWDMMDETYIMNDVKETCCYVSNQFAADLETCRTNPRRNSIVQEYILPDFSANRRGCIRQPDETALETDQVLYMGNERFSVPELLFRPDDIGMHVCGATLRLSTASVNASLMDGLLAGMEQSGVAASIAQSITLLPEDLRGMFWANIGLIGGNTKFPGFGARLLSELRSLAPVECEVVIYESEDPILEAYRSAVAFASHPDFSEYTVTRSEYQESGSNACRRKFKDWKNTGRGNDATKDSGKGKARAREDEDDSPQPKPVRTRTRTVSAVKRR</sequence>
<dbReference type="GO" id="GO:0005737">
    <property type="term" value="C:cytoplasm"/>
    <property type="evidence" value="ECO:0007669"/>
    <property type="project" value="UniProtKB-SubCell"/>
</dbReference>
<evidence type="ECO:0000256" key="7">
    <source>
        <dbReference type="ARBA" id="ARBA00073820"/>
    </source>
</evidence>
<dbReference type="EMBL" id="SGPL01000594">
    <property type="protein sequence ID" value="THH10060.1"/>
    <property type="molecule type" value="Genomic_DNA"/>
</dbReference>
<comment type="function">
    <text evidence="5">Component of the SWR1 complex which mediates the ATP-dependent exchange of histone H2A for the H2A variant HZT1 leading to transcriptional regulation of selected genes by chromatin remodeling. Involved in chromosome stability.</text>
</comment>
<evidence type="ECO:0000256" key="1">
    <source>
        <dbReference type="ARBA" id="ARBA00004496"/>
    </source>
</evidence>
<feature type="compositionally biased region" description="Basic and acidic residues" evidence="8">
    <location>
        <begin position="458"/>
        <end position="472"/>
    </location>
</feature>
<comment type="caution">
    <text evidence="9">The sequence shown here is derived from an EMBL/GenBank/DDBJ whole genome shotgun (WGS) entry which is preliminary data.</text>
</comment>
<evidence type="ECO:0000256" key="6">
    <source>
        <dbReference type="ARBA" id="ARBA00063309"/>
    </source>
</evidence>
<dbReference type="InterPro" id="IPR004000">
    <property type="entry name" value="Actin"/>
</dbReference>
<evidence type="ECO:0000256" key="3">
    <source>
        <dbReference type="ARBA" id="ARBA00018633"/>
    </source>
</evidence>
<feature type="compositionally biased region" description="Basic residues" evidence="8">
    <location>
        <begin position="483"/>
        <end position="496"/>
    </location>
</feature>
<dbReference type="OrthoDB" id="6220758at2759"/>
<name>A0A4S4LJH5_9AGAM</name>
<dbReference type="SUPFAM" id="SSF53067">
    <property type="entry name" value="Actin-like ATPase domain"/>
    <property type="match status" value="2"/>
</dbReference>
<dbReference type="Gene3D" id="3.90.640.10">
    <property type="entry name" value="Actin, Chain A, domain 4"/>
    <property type="match status" value="1"/>
</dbReference>
<dbReference type="PANTHER" id="PTHR11937">
    <property type="entry name" value="ACTIN"/>
    <property type="match status" value="1"/>
</dbReference>
<keyword evidence="4" id="KW-0963">Cytoplasm</keyword>
<evidence type="ECO:0000256" key="4">
    <source>
        <dbReference type="ARBA" id="ARBA00022490"/>
    </source>
</evidence>
<comment type="similarity">
    <text evidence="2">Belongs to the actin family. ARP6 subfamily.</text>
</comment>
<reference evidence="9 10" key="1">
    <citation type="submission" date="2019-02" db="EMBL/GenBank/DDBJ databases">
        <title>Genome sequencing of the rare red list fungi Bondarzewia mesenterica.</title>
        <authorList>
            <person name="Buettner E."/>
            <person name="Kellner H."/>
        </authorList>
    </citation>
    <scope>NUCLEOTIDE SEQUENCE [LARGE SCALE GENOMIC DNA]</scope>
    <source>
        <strain evidence="9 10">DSM 108281</strain>
    </source>
</reference>
<dbReference type="Pfam" id="PF00022">
    <property type="entry name" value="Actin"/>
    <property type="match status" value="1"/>
</dbReference>
<protein>
    <recommendedName>
        <fullName evidence="3">Actin-like protein ARP6</fullName>
    </recommendedName>
    <alternativeName>
        <fullName evidence="7">Actin-like protein arp6</fullName>
    </alternativeName>
</protein>
<dbReference type="Gene3D" id="3.30.420.40">
    <property type="match status" value="2"/>
</dbReference>
<evidence type="ECO:0000313" key="10">
    <source>
        <dbReference type="Proteomes" id="UP000310158"/>
    </source>
</evidence>
<dbReference type="FunFam" id="3.90.640.10:FF:000014">
    <property type="entry name" value="Putative actin-related protein 6"/>
    <property type="match status" value="1"/>
</dbReference>
<organism evidence="9 10">
    <name type="scientific">Bondarzewia mesenterica</name>
    <dbReference type="NCBI Taxonomy" id="1095465"/>
    <lineage>
        <taxon>Eukaryota</taxon>
        <taxon>Fungi</taxon>
        <taxon>Dikarya</taxon>
        <taxon>Basidiomycota</taxon>
        <taxon>Agaricomycotina</taxon>
        <taxon>Agaricomycetes</taxon>
        <taxon>Russulales</taxon>
        <taxon>Bondarzewiaceae</taxon>
        <taxon>Bondarzewia</taxon>
    </lineage>
</organism>
<comment type="subunit">
    <text evidence="6">Component of the SWR1 chromatin remodeling complex.</text>
</comment>
<dbReference type="SMART" id="SM00268">
    <property type="entry name" value="ACTIN"/>
    <property type="match status" value="1"/>
</dbReference>
<proteinExistence type="inferred from homology"/>
<evidence type="ECO:0000256" key="5">
    <source>
        <dbReference type="ARBA" id="ARBA00025222"/>
    </source>
</evidence>
<accession>A0A4S4LJH5</accession>
<dbReference type="CDD" id="cd10210">
    <property type="entry name" value="ASKHA_NBD_Arp6"/>
    <property type="match status" value="1"/>
</dbReference>
<keyword evidence="10" id="KW-1185">Reference proteome</keyword>
<evidence type="ECO:0000256" key="2">
    <source>
        <dbReference type="ARBA" id="ARBA00005665"/>
    </source>
</evidence>